<protein>
    <submittedName>
        <fullName evidence="1">Uncharacterized protein</fullName>
    </submittedName>
</protein>
<accession>A0ACC4DNQ4</accession>
<dbReference type="Proteomes" id="UP001638806">
    <property type="component" value="Unassembled WGS sequence"/>
</dbReference>
<dbReference type="EMBL" id="JBGNUJ010000007">
    <property type="protein sequence ID" value="KAL3958021.1"/>
    <property type="molecule type" value="Genomic_DNA"/>
</dbReference>
<organism evidence="1 2">
    <name type="scientific">Purpureocillium lilacinum</name>
    <name type="common">Paecilomyces lilacinus</name>
    <dbReference type="NCBI Taxonomy" id="33203"/>
    <lineage>
        <taxon>Eukaryota</taxon>
        <taxon>Fungi</taxon>
        <taxon>Dikarya</taxon>
        <taxon>Ascomycota</taxon>
        <taxon>Pezizomycotina</taxon>
        <taxon>Sordariomycetes</taxon>
        <taxon>Hypocreomycetidae</taxon>
        <taxon>Hypocreales</taxon>
        <taxon>Ophiocordycipitaceae</taxon>
        <taxon>Purpureocillium</taxon>
    </lineage>
</organism>
<evidence type="ECO:0000313" key="1">
    <source>
        <dbReference type="EMBL" id="KAL3958021.1"/>
    </source>
</evidence>
<comment type="caution">
    <text evidence="1">The sequence shown here is derived from an EMBL/GenBank/DDBJ whole genome shotgun (WGS) entry which is preliminary data.</text>
</comment>
<name>A0ACC4DNQ4_PURLI</name>
<keyword evidence="2" id="KW-1185">Reference proteome</keyword>
<evidence type="ECO:0000313" key="2">
    <source>
        <dbReference type="Proteomes" id="UP001638806"/>
    </source>
</evidence>
<reference evidence="1" key="1">
    <citation type="submission" date="2024-12" db="EMBL/GenBank/DDBJ databases">
        <title>Comparative genomics and development of molecular markers within Purpureocillium lilacinum and among Purpureocillium species.</title>
        <authorList>
            <person name="Yeh Z.-Y."/>
            <person name="Ni N.-T."/>
            <person name="Lo P.-H."/>
            <person name="Mushyakhwo K."/>
            <person name="Lin C.-F."/>
            <person name="Nai Y.-S."/>
        </authorList>
    </citation>
    <scope>NUCLEOTIDE SEQUENCE</scope>
    <source>
        <strain evidence="1">NCHU-NPUST-175</strain>
    </source>
</reference>
<proteinExistence type="predicted"/>
<sequence>MIRPFSTARALHGQDSMSITHPRAGRRRSAPKRSSHSPGSDHPLDDPLPSISGTGRWHPDTAIGSRAHASPICPSPVCLNAPEPPLILARPTGDQQEAKTRATCPRRRKRGPDPDHTAPSPGGSDNVDAPCRLPPLLSPCCLLTPALDWTVTFPTSTPTAPSITYTPTLNSSRYAAITGPPPLTSTTDTSLHDNIHEPVTGTRRHEDRFTLCQGRRHGHPVPGPLPVLRARLPARHRRDRCAPRPRRGHVQLHRLRRRCLPRPVRAGRAGTLRRPRHGREPPDPLPPRSTELDKMWQPSMDFDTDSCYNVPAIGPNGHIDRGRSRHESNTEGCRDEYDLDHSNVYSRQRCNNGWCAYLYDYFFEKDIGDRICIGHQYDWEHVVVWTKDGKPRFGAVSQHGGWDARLWQDIPLDGETHVKAVYNKDGLIGTHYMRWSKGATDEPPENHKGVWWRSDLISWNGFPDQELRDNLTAYDFGDATMAIRDDQFAWQLERSVSGIKSKLGDFVFDFNKDDGSPGVPATSS</sequence>
<gene>
    <name evidence="1" type="ORF">ACCO45_008599</name>
</gene>